<dbReference type="GO" id="GO:0004656">
    <property type="term" value="F:procollagen-proline 4-dioxygenase activity"/>
    <property type="evidence" value="ECO:0007669"/>
    <property type="project" value="TreeGrafter"/>
</dbReference>
<feature type="chain" id="PRO_5020878577" description="Fe2OG dioxygenase domain-containing protein" evidence="6">
    <location>
        <begin position="17"/>
        <end position="244"/>
    </location>
</feature>
<comment type="cofactor">
    <cofactor evidence="1">
        <name>L-ascorbate</name>
        <dbReference type="ChEBI" id="CHEBI:38290"/>
    </cofactor>
</comment>
<evidence type="ECO:0000256" key="5">
    <source>
        <dbReference type="ARBA" id="ARBA00023004"/>
    </source>
</evidence>
<dbReference type="SMART" id="SM00702">
    <property type="entry name" value="P4Hc"/>
    <property type="match status" value="1"/>
</dbReference>
<keyword evidence="4" id="KW-0560">Oxidoreductase</keyword>
<dbReference type="Gene3D" id="2.60.120.620">
    <property type="entry name" value="q2cbj1_9rhob like domain"/>
    <property type="match status" value="1"/>
</dbReference>
<dbReference type="GO" id="GO:0005506">
    <property type="term" value="F:iron ion binding"/>
    <property type="evidence" value="ECO:0007669"/>
    <property type="project" value="InterPro"/>
</dbReference>
<keyword evidence="5" id="KW-0408">Iron</keyword>
<protein>
    <recommendedName>
        <fullName evidence="7">Fe2OG dioxygenase domain-containing protein</fullName>
    </recommendedName>
</protein>
<dbReference type="PANTHER" id="PTHR10869:SF246">
    <property type="entry name" value="TRANSMEMBRANE PROLYL 4-HYDROXYLASE"/>
    <property type="match status" value="1"/>
</dbReference>
<dbReference type="Proteomes" id="UP000278143">
    <property type="component" value="Unassembled WGS sequence"/>
</dbReference>
<reference evidence="9" key="1">
    <citation type="journal article" date="2018" name="Nat. Microbiol.">
        <title>Leveraging single-cell genomics to expand the fungal tree of life.</title>
        <authorList>
            <person name="Ahrendt S.R."/>
            <person name="Quandt C.A."/>
            <person name="Ciobanu D."/>
            <person name="Clum A."/>
            <person name="Salamov A."/>
            <person name="Andreopoulos B."/>
            <person name="Cheng J.F."/>
            <person name="Woyke T."/>
            <person name="Pelin A."/>
            <person name="Henrissat B."/>
            <person name="Reynolds N.K."/>
            <person name="Benny G.L."/>
            <person name="Smith M.E."/>
            <person name="James T.Y."/>
            <person name="Grigoriev I.V."/>
        </authorList>
    </citation>
    <scope>NUCLEOTIDE SEQUENCE [LARGE SCALE GENOMIC DNA]</scope>
    <source>
        <strain evidence="9">Benny S71-1</strain>
    </source>
</reference>
<dbReference type="Pfam" id="PF13640">
    <property type="entry name" value="2OG-FeII_Oxy_3"/>
    <property type="match status" value="1"/>
</dbReference>
<evidence type="ECO:0000256" key="6">
    <source>
        <dbReference type="SAM" id="SignalP"/>
    </source>
</evidence>
<keyword evidence="9" id="KW-1185">Reference proteome</keyword>
<evidence type="ECO:0000256" key="3">
    <source>
        <dbReference type="ARBA" id="ARBA00022964"/>
    </source>
</evidence>
<organism evidence="8 9">
    <name type="scientific">Syncephalis pseudoplumigaleata</name>
    <dbReference type="NCBI Taxonomy" id="1712513"/>
    <lineage>
        <taxon>Eukaryota</taxon>
        <taxon>Fungi</taxon>
        <taxon>Fungi incertae sedis</taxon>
        <taxon>Zoopagomycota</taxon>
        <taxon>Zoopagomycotina</taxon>
        <taxon>Zoopagomycetes</taxon>
        <taxon>Zoopagales</taxon>
        <taxon>Piptocephalidaceae</taxon>
        <taxon>Syncephalis</taxon>
    </lineage>
</organism>
<dbReference type="PROSITE" id="PS51471">
    <property type="entry name" value="FE2OG_OXY"/>
    <property type="match status" value="1"/>
</dbReference>
<sequence length="244" mass="27911">MALVVILLLSMALALAMAPTIENMLSPMMGDTTDDYVCRHNYSMKIISHSPFIAYIDGFLQDREAEHIMSLAETRFTPSETLNQTKTPKYRTSNSAVLNRSQTDIVRCIEERTAQITGIDMASLEYLQVVRYLPGQEYKKHTDYLDIDYLRTNYWGQFGQRFATILAYLHEPVRGGNTSFSALGLSIPTKKNDAVYWMNMHANGTEDVRTTHAGEPVEQGEKWAINLWAHRWNNAVRAMYTWQA</sequence>
<dbReference type="EMBL" id="KZ990161">
    <property type="protein sequence ID" value="RKP24551.1"/>
    <property type="molecule type" value="Genomic_DNA"/>
</dbReference>
<feature type="domain" description="Fe2OG dioxygenase" evidence="7">
    <location>
        <begin position="123"/>
        <end position="231"/>
    </location>
</feature>
<dbReference type="AlphaFoldDB" id="A0A4P9YYU6"/>
<feature type="signal peptide" evidence="6">
    <location>
        <begin position="1"/>
        <end position="16"/>
    </location>
</feature>
<evidence type="ECO:0000313" key="8">
    <source>
        <dbReference type="EMBL" id="RKP24551.1"/>
    </source>
</evidence>
<accession>A0A4P9YYU6</accession>
<evidence type="ECO:0000256" key="1">
    <source>
        <dbReference type="ARBA" id="ARBA00001961"/>
    </source>
</evidence>
<evidence type="ECO:0000313" key="9">
    <source>
        <dbReference type="Proteomes" id="UP000278143"/>
    </source>
</evidence>
<dbReference type="GO" id="GO:0031418">
    <property type="term" value="F:L-ascorbic acid binding"/>
    <property type="evidence" value="ECO:0007669"/>
    <property type="project" value="InterPro"/>
</dbReference>
<dbReference type="InterPro" id="IPR005123">
    <property type="entry name" value="Oxoglu/Fe-dep_dioxygenase_dom"/>
</dbReference>
<evidence type="ECO:0000259" key="7">
    <source>
        <dbReference type="PROSITE" id="PS51471"/>
    </source>
</evidence>
<dbReference type="InterPro" id="IPR044862">
    <property type="entry name" value="Pro_4_hyd_alph_FE2OG_OXY"/>
</dbReference>
<dbReference type="OrthoDB" id="420380at2759"/>
<evidence type="ECO:0000256" key="2">
    <source>
        <dbReference type="ARBA" id="ARBA00022723"/>
    </source>
</evidence>
<proteinExistence type="predicted"/>
<dbReference type="GO" id="GO:0005783">
    <property type="term" value="C:endoplasmic reticulum"/>
    <property type="evidence" value="ECO:0007669"/>
    <property type="project" value="TreeGrafter"/>
</dbReference>
<gene>
    <name evidence="8" type="ORF">SYNPS1DRAFT_23375</name>
</gene>
<dbReference type="InterPro" id="IPR045054">
    <property type="entry name" value="P4HA-like"/>
</dbReference>
<name>A0A4P9YYU6_9FUNG</name>
<keyword evidence="3" id="KW-0223">Dioxygenase</keyword>
<evidence type="ECO:0000256" key="4">
    <source>
        <dbReference type="ARBA" id="ARBA00023002"/>
    </source>
</evidence>
<dbReference type="PANTHER" id="PTHR10869">
    <property type="entry name" value="PROLYL 4-HYDROXYLASE ALPHA SUBUNIT"/>
    <property type="match status" value="1"/>
</dbReference>
<keyword evidence="2" id="KW-0479">Metal-binding</keyword>
<dbReference type="InterPro" id="IPR006620">
    <property type="entry name" value="Pro_4_hyd_alph"/>
</dbReference>
<keyword evidence="6" id="KW-0732">Signal</keyword>